<evidence type="ECO:0000256" key="1">
    <source>
        <dbReference type="SAM" id="MobiDB-lite"/>
    </source>
</evidence>
<evidence type="ECO:0000313" key="2">
    <source>
        <dbReference type="EMBL" id="OGZ94859.1"/>
    </source>
</evidence>
<proteinExistence type="predicted"/>
<dbReference type="AlphaFoldDB" id="A0A1G2K5Z0"/>
<organism evidence="2 3">
    <name type="scientific">Candidatus Sungbacteria bacterium RIFCSPHIGHO2_01_FULL_47_32</name>
    <dbReference type="NCBI Taxonomy" id="1802264"/>
    <lineage>
        <taxon>Bacteria</taxon>
        <taxon>Candidatus Sungiibacteriota</taxon>
    </lineage>
</organism>
<feature type="compositionally biased region" description="Basic and acidic residues" evidence="1">
    <location>
        <begin position="1"/>
        <end position="10"/>
    </location>
</feature>
<name>A0A1G2K5Z0_9BACT</name>
<accession>A0A1G2K5Z0</accession>
<sequence>MDGWKFKSDTPKPAPEQPEAICDKKRGSTRVSYRGVSGPIFHGLEHGGGMCKYVYNEDRSHLEYCGIAYSGLADKMARFAAWTFNTIKHIPVVRSLVGWPLALLFNPYMGIGHFWIEGSRRWTPVSHPNPWKAQYRFAKPCFFTASNELVVLAADKNGWFVAIDEEEGPRFDGIENVRPMKDGGVCYIGRNGIQFYRVVAK</sequence>
<evidence type="ECO:0000313" key="3">
    <source>
        <dbReference type="Proteomes" id="UP000177152"/>
    </source>
</evidence>
<dbReference type="EMBL" id="MHQC01000024">
    <property type="protein sequence ID" value="OGZ94859.1"/>
    <property type="molecule type" value="Genomic_DNA"/>
</dbReference>
<dbReference type="Proteomes" id="UP000177152">
    <property type="component" value="Unassembled WGS sequence"/>
</dbReference>
<gene>
    <name evidence="2" type="ORF">A2633_00060</name>
</gene>
<comment type="caution">
    <text evidence="2">The sequence shown here is derived from an EMBL/GenBank/DDBJ whole genome shotgun (WGS) entry which is preliminary data.</text>
</comment>
<feature type="region of interest" description="Disordered" evidence="1">
    <location>
        <begin position="1"/>
        <end position="20"/>
    </location>
</feature>
<reference evidence="2 3" key="1">
    <citation type="journal article" date="2016" name="Nat. Commun.">
        <title>Thousands of microbial genomes shed light on interconnected biogeochemical processes in an aquifer system.</title>
        <authorList>
            <person name="Anantharaman K."/>
            <person name="Brown C.T."/>
            <person name="Hug L.A."/>
            <person name="Sharon I."/>
            <person name="Castelle C.J."/>
            <person name="Probst A.J."/>
            <person name="Thomas B.C."/>
            <person name="Singh A."/>
            <person name="Wilkins M.J."/>
            <person name="Karaoz U."/>
            <person name="Brodie E.L."/>
            <person name="Williams K.H."/>
            <person name="Hubbard S.S."/>
            <person name="Banfield J.F."/>
        </authorList>
    </citation>
    <scope>NUCLEOTIDE SEQUENCE [LARGE SCALE GENOMIC DNA]</scope>
</reference>
<protein>
    <submittedName>
        <fullName evidence="2">Uncharacterized protein</fullName>
    </submittedName>
</protein>